<feature type="compositionally biased region" description="Basic residues" evidence="1">
    <location>
        <begin position="7"/>
        <end position="17"/>
    </location>
</feature>
<protein>
    <submittedName>
        <fullName evidence="3">Similar to S.cerevisiae protein SPO71 (Meiosis-specific protein required for spore wall formation)</fullName>
    </submittedName>
</protein>
<evidence type="ECO:0000313" key="3">
    <source>
        <dbReference type="EMBL" id="SHO76512.1"/>
    </source>
</evidence>
<dbReference type="OrthoDB" id="5579281at2759"/>
<evidence type="ECO:0000259" key="2">
    <source>
        <dbReference type="PROSITE" id="PS50003"/>
    </source>
</evidence>
<dbReference type="Proteomes" id="UP000186303">
    <property type="component" value="Chromosome 1"/>
</dbReference>
<organism evidence="3 4">
    <name type="scientific">Malassezia sympodialis (strain ATCC 42132)</name>
    <name type="common">Atopic eczema-associated yeast</name>
    <dbReference type="NCBI Taxonomy" id="1230383"/>
    <lineage>
        <taxon>Eukaryota</taxon>
        <taxon>Fungi</taxon>
        <taxon>Dikarya</taxon>
        <taxon>Basidiomycota</taxon>
        <taxon>Ustilaginomycotina</taxon>
        <taxon>Malasseziomycetes</taxon>
        <taxon>Malasseziales</taxon>
        <taxon>Malasseziaceae</taxon>
        <taxon>Malassezia</taxon>
    </lineage>
</organism>
<dbReference type="PANTHER" id="PTHR28076:SF1">
    <property type="entry name" value="PROSPORE MEMBRANE ADAPTER PROTEIN SPO71"/>
    <property type="match status" value="1"/>
</dbReference>
<dbReference type="GO" id="GO:1902657">
    <property type="term" value="P:protein localization to prospore membrane"/>
    <property type="evidence" value="ECO:0007669"/>
    <property type="project" value="InterPro"/>
</dbReference>
<feature type="domain" description="PH" evidence="2">
    <location>
        <begin position="989"/>
        <end position="1163"/>
    </location>
</feature>
<dbReference type="SUPFAM" id="SSF50729">
    <property type="entry name" value="PH domain-like"/>
    <property type="match status" value="1"/>
</dbReference>
<feature type="compositionally biased region" description="Polar residues" evidence="1">
    <location>
        <begin position="150"/>
        <end position="170"/>
    </location>
</feature>
<reference evidence="4" key="1">
    <citation type="journal article" date="2017" name="Nucleic Acids Res.">
        <title>Proteogenomics produces comprehensive and highly accurate protein-coding gene annotation in a complete genome assembly of Malassezia sympodialis.</title>
        <authorList>
            <person name="Zhu Y."/>
            <person name="Engstroem P.G."/>
            <person name="Tellgren-Roth C."/>
            <person name="Baudo C.D."/>
            <person name="Kennell J.C."/>
            <person name="Sun S."/>
            <person name="Billmyre R.B."/>
            <person name="Schroeder M.S."/>
            <person name="Andersson A."/>
            <person name="Holm T."/>
            <person name="Sigurgeirsson B."/>
            <person name="Wu G."/>
            <person name="Sankaranarayanan S.R."/>
            <person name="Siddharthan R."/>
            <person name="Sanyal K."/>
            <person name="Lundeberg J."/>
            <person name="Nystedt B."/>
            <person name="Boekhout T."/>
            <person name="Dawson T.L. Jr."/>
            <person name="Heitman J."/>
            <person name="Scheynius A."/>
            <person name="Lehtioe J."/>
        </authorList>
    </citation>
    <scope>NUCLEOTIDE SEQUENCE [LARGE SCALE GENOMIC DNA]</scope>
    <source>
        <strain evidence="4">ATCC 42132</strain>
    </source>
</reference>
<accession>A0A1M8A219</accession>
<feature type="region of interest" description="Disordered" evidence="1">
    <location>
        <begin position="1"/>
        <end position="22"/>
    </location>
</feature>
<dbReference type="OMA" id="EWIVHLF"/>
<evidence type="ECO:0000313" key="4">
    <source>
        <dbReference type="Proteomes" id="UP000186303"/>
    </source>
</evidence>
<dbReference type="InterPro" id="IPR040345">
    <property type="entry name" value="Mug56/Spo71"/>
</dbReference>
<dbReference type="EMBL" id="LT671821">
    <property type="protein sequence ID" value="SHO76512.1"/>
    <property type="molecule type" value="Genomic_DNA"/>
</dbReference>
<dbReference type="STRING" id="1230383.A0A1M8A219"/>
<dbReference type="VEuPathDB" id="FungiDB:MSYG_0850"/>
<dbReference type="InterPro" id="IPR001849">
    <property type="entry name" value="PH_domain"/>
</dbReference>
<sequence>MDSSPRPLRHSVSLHHMPRSDHNLAHATSQSYDDLDSFIPPRREHKLFHWPLGPVRRQPSAGYPLSPIVWDEWDWDNRPISPILGQSDLTEEQREVIMERASTSVGHRKMAGSSFEVGKKFYEHVLAIEPPLDSPPSSSAPDPVQDSPVTPKQYTNSSPISRTSSPRQPSSILRLVQHKASRKMSHPHVAFSLPASENNPEEDHTGWEATRKTLRDQGTVSIRTGRPSRAMLSLEEELEAERQKRRRQLLGEAPTPPSQQTPLNRAHTQDVEYDSRISPDAPSDEWLDATSSRRFPLRIVPPVDVQRLPEHTLIPSESRRLSYDSSTSLDSLTSLPAEPIQGDEAAAEVSLPPLPAPTPTQQGPESPLTSLFSHFHSSHPSQHRSGEESLLDITQEENGRGIVTRHDYISVGQGDALPRPAEEVLARPMEAPIPIPAALKTKNNVILKRDRMLVKVQLVGRVDIGSDFDELEARRYHIRSYHWEEYLVLLRPGRVELWNEARIRGRLLGDAEHLKLRYVIPLRRKEVSLSLYSEVDRLLCLTVPRSEWLRGPFPLRRHSTTILLLNARASSLAADWMWLLWRELDGQPPSHIHIHVPGISMRVRVPLPELPSAHGTAREYDVLLDLPSTLPYERSYEKMTARSLMNHTQSMIQAVPQWARLTQDMRSRGLEPVLAWRSGSTYHWVSHATTPQGAPRYWDALAGALLTSARRAPELQLLLNSHYPTEVMHPQGCALREPPAVEGFVGRLRSISGTTTRTYLTTHDAGLYLLRESHAYAPDPYMGLPITGVNGETRQDRVRTYVSRFAANEIHRQLRQIRQSDGFLLLRDVCAIGSVGLPVVLSTELSRHRVHLGHEPVISPSMPQLQWVSDYDGTRQPLDARLRVFDTAMMTESAHHSVKRSLRQFKLYLENGRSIVFEVASVALAKEWIVHLFMLIVYWKCREGMDTRMLVHASQATDSSAHPLRQTEDHASLSLPFIWNWCRFGGCRTINLSGFLFWRTHMHRPFHRRYFLLCDGQLLAFKLVSSTHSSKARNNEGILHRRKGAPILLRDAYVYKGDISDRFSDLKGDDMPNQRTGGHHTEELHEQLPRFFHGGLCSAESSDECTFVLRVRGGWDPARLRRPKIEAIQTPYLTRRESSEITFRARTQLERDLWVRMIGHEIEKVVRSDPARDSNLCQFGRIH</sequence>
<proteinExistence type="predicted"/>
<dbReference type="InterPro" id="IPR039486">
    <property type="entry name" value="Mug56/Spo71_PH"/>
</dbReference>
<gene>
    <name evidence="3" type="ORF">MSYG_0850</name>
</gene>
<name>A0A1M8A219_MALS4</name>
<feature type="compositionally biased region" description="Low complexity" evidence="1">
    <location>
        <begin position="359"/>
        <end position="380"/>
    </location>
</feature>
<feature type="compositionally biased region" description="Basic and acidic residues" evidence="1">
    <location>
        <begin position="267"/>
        <end position="277"/>
    </location>
</feature>
<evidence type="ECO:0000256" key="1">
    <source>
        <dbReference type="SAM" id="MobiDB-lite"/>
    </source>
</evidence>
<keyword evidence="4" id="KW-1185">Reference proteome</keyword>
<dbReference type="InterPro" id="IPR057379">
    <property type="entry name" value="PH_SPO71"/>
</dbReference>
<feature type="region of interest" description="Disordered" evidence="1">
    <location>
        <begin position="350"/>
        <end position="388"/>
    </location>
</feature>
<dbReference type="SMART" id="SM00233">
    <property type="entry name" value="PH"/>
    <property type="match status" value="2"/>
</dbReference>
<dbReference type="PANTHER" id="PTHR28076">
    <property type="entry name" value="SPORULATION-SPECIFIC PROTEIN 71"/>
    <property type="match status" value="1"/>
</dbReference>
<feature type="compositionally biased region" description="Basic and acidic residues" evidence="1">
    <location>
        <begin position="201"/>
        <end position="215"/>
    </location>
</feature>
<dbReference type="Pfam" id="PF23207">
    <property type="entry name" value="PH_SPO71"/>
    <property type="match status" value="1"/>
</dbReference>
<dbReference type="PROSITE" id="PS50003">
    <property type="entry name" value="PH_DOMAIN"/>
    <property type="match status" value="1"/>
</dbReference>
<feature type="region of interest" description="Disordered" evidence="1">
    <location>
        <begin position="191"/>
        <end position="287"/>
    </location>
</feature>
<dbReference type="Pfam" id="PF15404">
    <property type="entry name" value="PH_4"/>
    <property type="match status" value="1"/>
</dbReference>
<dbReference type="AlphaFoldDB" id="A0A1M8A219"/>
<feature type="region of interest" description="Disordered" evidence="1">
    <location>
        <begin position="129"/>
        <end position="170"/>
    </location>
</feature>
<feature type="compositionally biased region" description="Low complexity" evidence="1">
    <location>
        <begin position="135"/>
        <end position="148"/>
    </location>
</feature>